<protein>
    <recommendedName>
        <fullName evidence="3">DUF4143 domain-containing protein</fullName>
    </recommendedName>
</protein>
<accession>A0ABV4T2U7</accession>
<reference evidence="1 2" key="1">
    <citation type="submission" date="2023-03" db="EMBL/GenBank/DDBJ databases">
        <title>Speciation in Pyrococcus: adaptation to high temperature as a mechanism.</title>
        <authorList>
            <person name="Gu J."/>
        </authorList>
    </citation>
    <scope>NUCLEOTIDE SEQUENCE [LARGE SCALE GENOMIC DNA]</scope>
    <source>
        <strain evidence="1 2">LMOA34</strain>
    </source>
</reference>
<evidence type="ECO:0008006" key="3">
    <source>
        <dbReference type="Google" id="ProtNLM"/>
    </source>
</evidence>
<sequence>MLGMLLEDAVALYLHLLAKEKKMGLHYDAQKGGADFILRGGSKGIVIEVGWGKKGDRQVKKTMKKTGLTCGVVIYNGPLKKKGDVWFVPRELFLLML</sequence>
<name>A0ABV4T2U7_9EURY</name>
<keyword evidence="2" id="KW-1185">Reference proteome</keyword>
<organism evidence="1 2">
    <name type="scientific">Pyrococcus kukulkanii</name>
    <dbReference type="NCBI Taxonomy" id="1609559"/>
    <lineage>
        <taxon>Archaea</taxon>
        <taxon>Methanobacteriati</taxon>
        <taxon>Methanobacteriota</taxon>
        <taxon>Thermococci</taxon>
        <taxon>Thermococcales</taxon>
        <taxon>Thermococcaceae</taxon>
        <taxon>Pyrococcus</taxon>
    </lineage>
</organism>
<dbReference type="RefSeq" id="WP_372823579.1">
    <property type="nucleotide sequence ID" value="NZ_JARRIF010000002.1"/>
</dbReference>
<dbReference type="EMBL" id="JARRIG010000003">
    <property type="protein sequence ID" value="MFA4804196.1"/>
    <property type="molecule type" value="Genomic_DNA"/>
</dbReference>
<evidence type="ECO:0000313" key="1">
    <source>
        <dbReference type="EMBL" id="MFA4804196.1"/>
    </source>
</evidence>
<gene>
    <name evidence="1" type="ORF">P8X34_05510</name>
</gene>
<dbReference type="Proteomes" id="UP001571980">
    <property type="component" value="Unassembled WGS sequence"/>
</dbReference>
<proteinExistence type="predicted"/>
<comment type="caution">
    <text evidence="1">The sequence shown here is derived from an EMBL/GenBank/DDBJ whole genome shotgun (WGS) entry which is preliminary data.</text>
</comment>
<evidence type="ECO:0000313" key="2">
    <source>
        <dbReference type="Proteomes" id="UP001571980"/>
    </source>
</evidence>